<reference evidence="1" key="1">
    <citation type="submission" date="2022-05" db="EMBL/GenBank/DDBJ databases">
        <title>Chromosome-level genome of Chaenocephalus aceratus.</title>
        <authorList>
            <person name="Park H."/>
        </authorList>
    </citation>
    <scope>NUCLEOTIDE SEQUENCE</scope>
    <source>
        <strain evidence="1">KU_202001</strain>
    </source>
</reference>
<dbReference type="Proteomes" id="UP001057452">
    <property type="component" value="Chromosome 24"/>
</dbReference>
<comment type="caution">
    <text evidence="1">The sequence shown here is derived from an EMBL/GenBank/DDBJ whole genome shotgun (WGS) entry which is preliminary data.</text>
</comment>
<proteinExistence type="predicted"/>
<evidence type="ECO:0000313" key="2">
    <source>
        <dbReference type="Proteomes" id="UP001057452"/>
    </source>
</evidence>
<sequence length="109" mass="12250">MDSNTMESRLLHDVPDGPEHINPFSTRPYVQSSNVTRVVVESLPGSVFPPRTLHTSITHLLFVRNRIGISTCSSPMTTTLAFDHWVFNTEAHPLPVIKKDKTDIPNEVE</sequence>
<gene>
    <name evidence="1" type="ORF">KUCAC02_019350</name>
</gene>
<organism evidence="1 2">
    <name type="scientific">Chaenocephalus aceratus</name>
    <name type="common">Blackfin icefish</name>
    <name type="synonym">Chaenichthys aceratus</name>
    <dbReference type="NCBI Taxonomy" id="36190"/>
    <lineage>
        <taxon>Eukaryota</taxon>
        <taxon>Metazoa</taxon>
        <taxon>Chordata</taxon>
        <taxon>Craniata</taxon>
        <taxon>Vertebrata</taxon>
        <taxon>Euteleostomi</taxon>
        <taxon>Actinopterygii</taxon>
        <taxon>Neopterygii</taxon>
        <taxon>Teleostei</taxon>
        <taxon>Neoteleostei</taxon>
        <taxon>Acanthomorphata</taxon>
        <taxon>Eupercaria</taxon>
        <taxon>Perciformes</taxon>
        <taxon>Notothenioidei</taxon>
        <taxon>Channichthyidae</taxon>
        <taxon>Chaenocephalus</taxon>
    </lineage>
</organism>
<keyword evidence="2" id="KW-1185">Reference proteome</keyword>
<dbReference type="EMBL" id="CM043808">
    <property type="protein sequence ID" value="KAI4801455.1"/>
    <property type="molecule type" value="Genomic_DNA"/>
</dbReference>
<evidence type="ECO:0000313" key="1">
    <source>
        <dbReference type="EMBL" id="KAI4801455.1"/>
    </source>
</evidence>
<name>A0ACB9VMY6_CHAAC</name>
<protein>
    <submittedName>
        <fullName evidence="1">Uncharacterized protein</fullName>
    </submittedName>
</protein>
<accession>A0ACB9VMY6</accession>